<organism evidence="4 5">
    <name type="scientific">Gynuella sunshinyii YC6258</name>
    <dbReference type="NCBI Taxonomy" id="1445510"/>
    <lineage>
        <taxon>Bacteria</taxon>
        <taxon>Pseudomonadati</taxon>
        <taxon>Pseudomonadota</taxon>
        <taxon>Gammaproteobacteria</taxon>
        <taxon>Oceanospirillales</taxon>
        <taxon>Saccharospirillaceae</taxon>
        <taxon>Gynuella</taxon>
    </lineage>
</organism>
<dbReference type="PANTHER" id="PTHR30308:SF2">
    <property type="entry name" value="SSRA-BINDING PROTEIN"/>
    <property type="match status" value="1"/>
</dbReference>
<dbReference type="Proteomes" id="UP000032266">
    <property type="component" value="Chromosome"/>
</dbReference>
<keyword evidence="1 3" id="KW-0963">Cytoplasm</keyword>
<dbReference type="HOGENOM" id="CLU_108953_3_0_6"/>
<dbReference type="Pfam" id="PF01668">
    <property type="entry name" value="SmpB"/>
    <property type="match status" value="1"/>
</dbReference>
<keyword evidence="2 3" id="KW-0694">RNA-binding</keyword>
<evidence type="ECO:0000256" key="3">
    <source>
        <dbReference type="HAMAP-Rule" id="MF_00023"/>
    </source>
</evidence>
<comment type="subcellular location">
    <subcellularLocation>
        <location evidence="3">Cytoplasm</location>
    </subcellularLocation>
    <text evidence="3">The tmRNA-SmpB complex associates with stalled 70S ribosomes.</text>
</comment>
<sequence>MAKTKSHNTGRLIAQNKKARHDYHIEDKIEAGLALAGWELKSLRAGKAQLRDSYVIFNHDEAWLVGAHISPLSTASTHVVANPVRDRKILMHRKQIDKYKAASEQSGYTIVALDLHWSKQYVKCEIALVKGKKLHDKRETIKEREWNRQKERVLKHHV</sequence>
<dbReference type="PATRIC" id="fig|1445510.3.peg.5378"/>
<name>A0A0C5VS18_9GAMM</name>
<reference evidence="4 5" key="1">
    <citation type="submission" date="2014-01" db="EMBL/GenBank/DDBJ databases">
        <title>Full genme sequencing of cellulolytic bacterium Gynuella sunshinyii YC6258T gen. nov., sp. nov.</title>
        <authorList>
            <person name="Khan H."/>
            <person name="Chung E.J."/>
            <person name="Chung Y.R."/>
        </authorList>
    </citation>
    <scope>NUCLEOTIDE SEQUENCE [LARGE SCALE GENOMIC DNA]</scope>
    <source>
        <strain evidence="4 5">YC6258</strain>
    </source>
</reference>
<dbReference type="NCBIfam" id="TIGR00086">
    <property type="entry name" value="smpB"/>
    <property type="match status" value="1"/>
</dbReference>
<dbReference type="PROSITE" id="PS01317">
    <property type="entry name" value="SSRP"/>
    <property type="match status" value="1"/>
</dbReference>
<dbReference type="PANTHER" id="PTHR30308">
    <property type="entry name" value="TMRNA-BINDING COMPONENT OF TRANS-TRANSLATION TAGGING COMPLEX"/>
    <property type="match status" value="1"/>
</dbReference>
<comment type="function">
    <text evidence="3">Required for rescue of stalled ribosomes mediated by trans-translation. Binds to transfer-messenger RNA (tmRNA), required for stable association of tmRNA with ribosomes. tmRNA and SmpB together mimic tRNA shape, replacing the anticodon stem-loop with SmpB. tmRNA is encoded by the ssrA gene; the 2 termini fold to resemble tRNA(Ala) and it encodes a 'tag peptide', a short internal open reading frame. During trans-translation Ala-aminoacylated tmRNA acts like a tRNA, entering the A-site of stalled ribosomes, displacing the stalled mRNA. The ribosome then switches to translate the ORF on the tmRNA; the nascent peptide is terminated with the 'tag peptide' encoded by the tmRNA and targeted for degradation. The ribosome is freed to recommence translation, which seems to be the essential function of trans-translation.</text>
</comment>
<evidence type="ECO:0000256" key="1">
    <source>
        <dbReference type="ARBA" id="ARBA00022490"/>
    </source>
</evidence>
<dbReference type="Gene3D" id="2.40.280.10">
    <property type="match status" value="1"/>
</dbReference>
<dbReference type="RefSeq" id="WP_044619188.1">
    <property type="nucleotide sequence ID" value="NZ_CP007142.1"/>
</dbReference>
<dbReference type="InterPro" id="IPR020081">
    <property type="entry name" value="SsrA-bd_prot_CS"/>
</dbReference>
<dbReference type="GO" id="GO:0070929">
    <property type="term" value="P:trans-translation"/>
    <property type="evidence" value="ECO:0007669"/>
    <property type="project" value="UniProtKB-UniRule"/>
</dbReference>
<dbReference type="InterPro" id="IPR000037">
    <property type="entry name" value="SsrA-bd_prot"/>
</dbReference>
<dbReference type="AlphaFoldDB" id="A0A0C5VS18"/>
<proteinExistence type="inferred from homology"/>
<evidence type="ECO:0000313" key="4">
    <source>
        <dbReference type="EMBL" id="AJQ97447.1"/>
    </source>
</evidence>
<evidence type="ECO:0000256" key="2">
    <source>
        <dbReference type="ARBA" id="ARBA00022884"/>
    </source>
</evidence>
<dbReference type="SUPFAM" id="SSF74982">
    <property type="entry name" value="Small protein B (SmpB)"/>
    <property type="match status" value="1"/>
</dbReference>
<dbReference type="NCBIfam" id="NF003843">
    <property type="entry name" value="PRK05422.1"/>
    <property type="match status" value="1"/>
</dbReference>
<evidence type="ECO:0000313" key="5">
    <source>
        <dbReference type="Proteomes" id="UP000032266"/>
    </source>
</evidence>
<dbReference type="GO" id="GO:0070930">
    <property type="term" value="P:trans-translation-dependent protein tagging"/>
    <property type="evidence" value="ECO:0007669"/>
    <property type="project" value="TreeGrafter"/>
</dbReference>
<dbReference type="CDD" id="cd09294">
    <property type="entry name" value="SmpB"/>
    <property type="match status" value="1"/>
</dbReference>
<dbReference type="InterPro" id="IPR023620">
    <property type="entry name" value="SmpB"/>
</dbReference>
<gene>
    <name evidence="3" type="primary">smpB</name>
    <name evidence="4" type="ORF">YC6258_05417</name>
</gene>
<dbReference type="KEGG" id="gsn:YC6258_05417"/>
<comment type="similarity">
    <text evidence="3">Belongs to the SmpB family.</text>
</comment>
<accession>A0A0C5VS18</accession>
<dbReference type="GO" id="GO:0005829">
    <property type="term" value="C:cytosol"/>
    <property type="evidence" value="ECO:0007669"/>
    <property type="project" value="TreeGrafter"/>
</dbReference>
<keyword evidence="5" id="KW-1185">Reference proteome</keyword>
<dbReference type="EMBL" id="CP007142">
    <property type="protein sequence ID" value="AJQ97447.1"/>
    <property type="molecule type" value="Genomic_DNA"/>
</dbReference>
<protein>
    <recommendedName>
        <fullName evidence="3">SsrA-binding protein</fullName>
    </recommendedName>
    <alternativeName>
        <fullName evidence="3">Small protein B</fullName>
    </alternativeName>
</protein>
<dbReference type="HAMAP" id="MF_00023">
    <property type="entry name" value="SmpB"/>
    <property type="match status" value="1"/>
</dbReference>
<dbReference type="GO" id="GO:0003723">
    <property type="term" value="F:RNA binding"/>
    <property type="evidence" value="ECO:0007669"/>
    <property type="project" value="UniProtKB-UniRule"/>
</dbReference>
<dbReference type="OrthoDB" id="9805462at2"/>
<dbReference type="STRING" id="1445510.YC6258_05417"/>